<gene>
    <name evidence="8" type="ORF">AWH56_010215</name>
    <name evidence="7" type="ORF">AWH56_07030</name>
</gene>
<dbReference type="EMBL" id="CP063356">
    <property type="protein sequence ID" value="QOY37901.1"/>
    <property type="molecule type" value="Genomic_DNA"/>
</dbReference>
<proteinExistence type="predicted"/>
<organism evidence="7 9">
    <name type="scientific">Anaerobacillus isosaccharinicus</name>
    <dbReference type="NCBI Taxonomy" id="1532552"/>
    <lineage>
        <taxon>Bacteria</taxon>
        <taxon>Bacillati</taxon>
        <taxon>Bacillota</taxon>
        <taxon>Bacilli</taxon>
        <taxon>Bacillales</taxon>
        <taxon>Bacillaceae</taxon>
        <taxon>Anaerobacillus</taxon>
    </lineage>
</organism>
<dbReference type="OrthoDB" id="9789927at2"/>
<dbReference type="RefSeq" id="WP_071316458.1">
    <property type="nucleotide sequence ID" value="NZ_CP063356.2"/>
</dbReference>
<reference evidence="8" key="4">
    <citation type="submission" date="2020-10" db="EMBL/GenBank/DDBJ databases">
        <authorList>
            <person name="Bassil N.M."/>
            <person name="Lloyd J.R."/>
        </authorList>
    </citation>
    <scope>NUCLEOTIDE SEQUENCE</scope>
    <source>
        <strain evidence="8">NB2006</strain>
    </source>
</reference>
<dbReference type="Proteomes" id="UP000180175">
    <property type="component" value="Chromosome"/>
</dbReference>
<name>A0A1S2M837_9BACI</name>
<keyword evidence="2" id="KW-1003">Cell membrane</keyword>
<dbReference type="AlphaFoldDB" id="A0A1S2M837"/>
<reference evidence="8 9" key="3">
    <citation type="journal article" date="2019" name="Int. J. Syst. Evol. Microbiol.">
        <title>Anaerobacillus isosaccharinicus sp. nov., an alkaliphilic bacterium which degrades isosaccharinic acid.</title>
        <authorList>
            <person name="Bassil N.M."/>
            <person name="Lloyd J.R."/>
        </authorList>
    </citation>
    <scope>NUCLEOTIDE SEQUENCE [LARGE SCALE GENOMIC DNA]</scope>
    <source>
        <strain evidence="8 9">NB2006</strain>
    </source>
</reference>
<reference evidence="8 9" key="2">
    <citation type="journal article" date="2017" name="Genome Announc.">
        <title>Draft Genome Sequences of Four Alkaliphilic Bacteria Belonging to the Anaerobacillus Genus.</title>
        <authorList>
            <person name="Bassil N.M."/>
            <person name="Lloyd J.R."/>
        </authorList>
    </citation>
    <scope>NUCLEOTIDE SEQUENCE [LARGE SCALE GENOMIC DNA]</scope>
    <source>
        <strain evidence="8 9">NB2006</strain>
    </source>
</reference>
<evidence type="ECO:0000256" key="4">
    <source>
        <dbReference type="ARBA" id="ARBA00022989"/>
    </source>
</evidence>
<evidence type="ECO:0000313" key="9">
    <source>
        <dbReference type="Proteomes" id="UP000180175"/>
    </source>
</evidence>
<dbReference type="EMBL" id="LQXD01000064">
    <property type="protein sequence ID" value="OIJ20889.1"/>
    <property type="molecule type" value="Genomic_DNA"/>
</dbReference>
<dbReference type="GO" id="GO:0015658">
    <property type="term" value="F:branched-chain amino acid transmembrane transporter activity"/>
    <property type="evidence" value="ECO:0007669"/>
    <property type="project" value="InterPro"/>
</dbReference>
<accession>A0A1S2M837</accession>
<keyword evidence="4 6" id="KW-1133">Transmembrane helix</keyword>
<evidence type="ECO:0000256" key="1">
    <source>
        <dbReference type="ARBA" id="ARBA00004651"/>
    </source>
</evidence>
<keyword evidence="5 6" id="KW-0472">Membrane</keyword>
<evidence type="ECO:0000256" key="5">
    <source>
        <dbReference type="ARBA" id="ARBA00023136"/>
    </source>
</evidence>
<comment type="subcellular location">
    <subcellularLocation>
        <location evidence="1">Cell membrane</location>
        <topology evidence="1">Multi-pass membrane protein</topology>
    </subcellularLocation>
</comment>
<evidence type="ECO:0000313" key="7">
    <source>
        <dbReference type="EMBL" id="OIJ20889.1"/>
    </source>
</evidence>
<evidence type="ECO:0000256" key="3">
    <source>
        <dbReference type="ARBA" id="ARBA00022692"/>
    </source>
</evidence>
<dbReference type="GO" id="GO:0005886">
    <property type="term" value="C:plasma membrane"/>
    <property type="evidence" value="ECO:0007669"/>
    <property type="project" value="UniProtKB-SubCell"/>
</dbReference>
<feature type="transmembrane region" description="Helical" evidence="6">
    <location>
        <begin position="159"/>
        <end position="176"/>
    </location>
</feature>
<dbReference type="PANTHER" id="PTHR30482">
    <property type="entry name" value="HIGH-AFFINITY BRANCHED-CHAIN AMINO ACID TRANSPORT SYSTEM PERMEASE"/>
    <property type="match status" value="1"/>
</dbReference>
<sequence length="343" mass="38053">MSRLKQLSKFKLTLSVLTIGLLFLPFVTDSRSMLIMLTKIFIFAVFAMSYDLLLGYTGIVSFGHAMFFGIGAYTVAICLKAFGPSIPVLLLAVVITIIFTAIVSFLVGLLTLRLKAHFFAMLTLAVAALFLVAAEKWRSLTMGNDGFTFVIPEILRDRVTFYIVALVFMVIVFLFLERFTQSPMGRVLQAIRENEPRVESLGYRVMHYKITANVIAGVVAGLAGILYAMSLRFVNTAVFATELTLDALLITIIGGVGTLFGAIVGAALIEYARHGLMDLASVHWIFERWVILLGTVFILVVMFFPKGIVGTTQSWWVKRQMNKVNKLKPKPPAKNKNFTQDVG</sequence>
<evidence type="ECO:0000313" key="8">
    <source>
        <dbReference type="EMBL" id="QOY37901.1"/>
    </source>
</evidence>
<dbReference type="KEGG" id="aia:AWH56_010215"/>
<dbReference type="InterPro" id="IPR043428">
    <property type="entry name" value="LivM-like"/>
</dbReference>
<feature type="transmembrane region" description="Helical" evidence="6">
    <location>
        <begin position="34"/>
        <end position="53"/>
    </location>
</feature>
<feature type="transmembrane region" description="Helical" evidence="6">
    <location>
        <begin position="289"/>
        <end position="309"/>
    </location>
</feature>
<keyword evidence="3 6" id="KW-0812">Transmembrane</keyword>
<dbReference type="PANTHER" id="PTHR30482:SF17">
    <property type="entry name" value="ABC TRANSPORTER ATP-BINDING PROTEIN"/>
    <property type="match status" value="1"/>
</dbReference>
<feature type="transmembrane region" description="Helical" evidence="6">
    <location>
        <begin position="88"/>
        <end position="109"/>
    </location>
</feature>
<feature type="transmembrane region" description="Helical" evidence="6">
    <location>
        <begin position="116"/>
        <end position="134"/>
    </location>
</feature>
<keyword evidence="9" id="KW-1185">Reference proteome</keyword>
<feature type="transmembrane region" description="Helical" evidence="6">
    <location>
        <begin position="248"/>
        <end position="269"/>
    </location>
</feature>
<evidence type="ECO:0000256" key="6">
    <source>
        <dbReference type="SAM" id="Phobius"/>
    </source>
</evidence>
<reference evidence="7 9" key="1">
    <citation type="submission" date="2016-10" db="EMBL/GenBank/DDBJ databases">
        <title>Draft genome sequences of four alkaliphilic bacteria belonging to the Anaerobacillus genus.</title>
        <authorList>
            <person name="Bassil N.M."/>
            <person name="Lloyd J.R."/>
        </authorList>
    </citation>
    <scope>NUCLEOTIDE SEQUENCE [LARGE SCALE GENOMIC DNA]</scope>
    <source>
        <strain evidence="7 9">NB2006</strain>
    </source>
</reference>
<dbReference type="Pfam" id="PF02653">
    <property type="entry name" value="BPD_transp_2"/>
    <property type="match status" value="1"/>
</dbReference>
<dbReference type="InterPro" id="IPR001851">
    <property type="entry name" value="ABC_transp_permease"/>
</dbReference>
<evidence type="ECO:0000256" key="2">
    <source>
        <dbReference type="ARBA" id="ARBA00022475"/>
    </source>
</evidence>
<dbReference type="CDD" id="cd06581">
    <property type="entry name" value="TM_PBP1_LivM_like"/>
    <property type="match status" value="1"/>
</dbReference>
<feature type="transmembrane region" description="Helical" evidence="6">
    <location>
        <begin position="12"/>
        <end position="28"/>
    </location>
</feature>
<feature type="transmembrane region" description="Helical" evidence="6">
    <location>
        <begin position="210"/>
        <end position="228"/>
    </location>
</feature>
<protein>
    <submittedName>
        <fullName evidence="7">Branched-chain amino acid ABC transporter permease</fullName>
    </submittedName>
</protein>
<feature type="transmembrane region" description="Helical" evidence="6">
    <location>
        <begin position="65"/>
        <end position="82"/>
    </location>
</feature>